<organism evidence="2 3">
    <name type="scientific">Xylanibacter muris</name>
    <dbReference type="NCBI Taxonomy" id="2736290"/>
    <lineage>
        <taxon>Bacteria</taxon>
        <taxon>Pseudomonadati</taxon>
        <taxon>Bacteroidota</taxon>
        <taxon>Bacteroidia</taxon>
        <taxon>Bacteroidales</taxon>
        <taxon>Prevotellaceae</taxon>
        <taxon>Xylanibacter</taxon>
    </lineage>
</organism>
<comment type="caution">
    <text evidence="2">The sequence shown here is derived from an EMBL/GenBank/DDBJ whole genome shotgun (WGS) entry which is preliminary data.</text>
</comment>
<reference evidence="2 3" key="1">
    <citation type="submission" date="2020-05" db="EMBL/GenBank/DDBJ databases">
        <title>Distinct polysaccharide utilization as determinants for interspecies competition between intestinal Prevotella spp.</title>
        <authorList>
            <person name="Galvez E.J.C."/>
            <person name="Iljazovic A."/>
            <person name="Strowig T."/>
        </authorList>
    </citation>
    <scope>NUCLEOTIDE SEQUENCE [LARGE SCALE GENOMIC DNA]</scope>
    <source>
        <strain evidence="2 3">PMUR</strain>
    </source>
</reference>
<protein>
    <submittedName>
        <fullName evidence="2">Uncharacterized protein</fullName>
    </submittedName>
</protein>
<proteinExistence type="predicted"/>
<feature type="region of interest" description="Disordered" evidence="1">
    <location>
        <begin position="1"/>
        <end position="22"/>
    </location>
</feature>
<sequence length="143" mass="17063">MVCGNDCPDLQKGNNNDKKNHFSPEAFQKELEAFIVREASLTPNEAEKFFPLYREMGKKQREIFNKIRHINRTRPSDSNEYKKCVTERDKLDIELKKIQQTYHNKFFTVLSAKKVFEVLRAEDLFHRQMLNKRNNTPRTKKGR</sequence>
<evidence type="ECO:0000313" key="2">
    <source>
        <dbReference type="EMBL" id="NPD93133.1"/>
    </source>
</evidence>
<dbReference type="Proteomes" id="UP000714420">
    <property type="component" value="Unassembled WGS sequence"/>
</dbReference>
<keyword evidence="3" id="KW-1185">Reference proteome</keyword>
<dbReference type="EMBL" id="JABKKF010000016">
    <property type="protein sequence ID" value="NPD93133.1"/>
    <property type="molecule type" value="Genomic_DNA"/>
</dbReference>
<gene>
    <name evidence="2" type="ORF">HPS56_12465</name>
</gene>
<evidence type="ECO:0000256" key="1">
    <source>
        <dbReference type="SAM" id="MobiDB-lite"/>
    </source>
</evidence>
<accession>A0ABX2AQ74</accession>
<name>A0ABX2AQ74_9BACT</name>
<evidence type="ECO:0000313" key="3">
    <source>
        <dbReference type="Proteomes" id="UP000714420"/>
    </source>
</evidence>